<dbReference type="GO" id="GO:0030246">
    <property type="term" value="F:carbohydrate binding"/>
    <property type="evidence" value="ECO:0007669"/>
    <property type="project" value="InterPro"/>
</dbReference>
<evidence type="ECO:0000256" key="9">
    <source>
        <dbReference type="ARBA" id="ARBA00023295"/>
    </source>
</evidence>
<evidence type="ECO:0000256" key="2">
    <source>
        <dbReference type="ARBA" id="ARBA00009792"/>
    </source>
</evidence>
<dbReference type="Pfam" id="PF07748">
    <property type="entry name" value="Glyco_hydro_38C"/>
    <property type="match status" value="1"/>
</dbReference>
<proteinExistence type="inferred from homology"/>
<evidence type="ECO:0000256" key="7">
    <source>
        <dbReference type="ARBA" id="ARBA00023157"/>
    </source>
</evidence>
<evidence type="ECO:0000313" key="14">
    <source>
        <dbReference type="WBParaSite" id="TREG1_28940.1"/>
    </source>
</evidence>
<evidence type="ECO:0000259" key="12">
    <source>
        <dbReference type="SMART" id="SM00872"/>
    </source>
</evidence>
<dbReference type="InterPro" id="IPR000602">
    <property type="entry name" value="Glyco_hydro_38_N"/>
</dbReference>
<dbReference type="SUPFAM" id="SSF74650">
    <property type="entry name" value="Galactose mutarotase-like"/>
    <property type="match status" value="1"/>
</dbReference>
<dbReference type="SUPFAM" id="SSF88688">
    <property type="entry name" value="Families 57/38 glycoside transferase middle domain"/>
    <property type="match status" value="1"/>
</dbReference>
<dbReference type="InterPro" id="IPR050843">
    <property type="entry name" value="Glycosyl_Hydrlase_38"/>
</dbReference>
<evidence type="ECO:0000256" key="10">
    <source>
        <dbReference type="RuleBase" id="RU361199"/>
    </source>
</evidence>
<dbReference type="FunFam" id="3.20.110.10:FF:000001">
    <property type="entry name" value="Alpha-mannosidase"/>
    <property type="match status" value="1"/>
</dbReference>
<reference evidence="13" key="1">
    <citation type="submission" date="2022-06" db="EMBL/GenBank/DDBJ databases">
        <authorList>
            <person name="Berger JAMES D."/>
            <person name="Berger JAMES D."/>
        </authorList>
    </citation>
    <scope>NUCLEOTIDE SEQUENCE [LARGE SCALE GENOMIC DNA]</scope>
</reference>
<evidence type="ECO:0000313" key="13">
    <source>
        <dbReference type="Proteomes" id="UP000050795"/>
    </source>
</evidence>
<evidence type="ECO:0000256" key="3">
    <source>
        <dbReference type="ARBA" id="ARBA00012752"/>
    </source>
</evidence>
<evidence type="ECO:0000256" key="1">
    <source>
        <dbReference type="ARBA" id="ARBA00000365"/>
    </source>
</evidence>
<accession>A0AA85JFW0</accession>
<dbReference type="AlphaFoldDB" id="A0AA85JFW0"/>
<dbReference type="SUPFAM" id="SSF88713">
    <property type="entry name" value="Glycoside hydrolase/deacetylase"/>
    <property type="match status" value="1"/>
</dbReference>
<keyword evidence="11" id="KW-1133">Transmembrane helix</keyword>
<feature type="transmembrane region" description="Helical" evidence="11">
    <location>
        <begin position="12"/>
        <end position="30"/>
    </location>
</feature>
<dbReference type="GO" id="GO:0004559">
    <property type="term" value="F:alpha-mannosidase activity"/>
    <property type="evidence" value="ECO:0007669"/>
    <property type="project" value="UniProtKB-EC"/>
</dbReference>
<dbReference type="Gene3D" id="1.20.1270.50">
    <property type="entry name" value="Glycoside hydrolase family 38, central domain"/>
    <property type="match status" value="2"/>
</dbReference>
<evidence type="ECO:0000256" key="4">
    <source>
        <dbReference type="ARBA" id="ARBA00022723"/>
    </source>
</evidence>
<feature type="domain" description="Glycoside hydrolase family 38 central" evidence="12">
    <location>
        <begin position="393"/>
        <end position="478"/>
    </location>
</feature>
<dbReference type="PANTHER" id="PTHR11607:SF3">
    <property type="entry name" value="LYSOSOMAL ALPHA-MANNOSIDASE"/>
    <property type="match status" value="1"/>
</dbReference>
<keyword evidence="4 10" id="KW-0479">Metal-binding</keyword>
<name>A0AA85JFW0_TRIRE</name>
<dbReference type="CDD" id="cd10810">
    <property type="entry name" value="GH38N_AMII_LAM_like"/>
    <property type="match status" value="1"/>
</dbReference>
<evidence type="ECO:0000256" key="6">
    <source>
        <dbReference type="ARBA" id="ARBA00022833"/>
    </source>
</evidence>
<dbReference type="InterPro" id="IPR027291">
    <property type="entry name" value="Glyco_hydro_38_N_sf"/>
</dbReference>
<keyword evidence="6 10" id="KW-0862">Zinc</keyword>
<dbReference type="FunFam" id="1.20.1270.50:FF:000002">
    <property type="entry name" value="Alpha-mannosidase"/>
    <property type="match status" value="1"/>
</dbReference>
<dbReference type="SMART" id="SM00872">
    <property type="entry name" value="Alpha-mann_mid"/>
    <property type="match status" value="1"/>
</dbReference>
<evidence type="ECO:0000256" key="5">
    <source>
        <dbReference type="ARBA" id="ARBA00022801"/>
    </source>
</evidence>
<dbReference type="GO" id="GO:0005764">
    <property type="term" value="C:lysosome"/>
    <property type="evidence" value="ECO:0007669"/>
    <property type="project" value="TreeGrafter"/>
</dbReference>
<dbReference type="Gene3D" id="2.70.98.30">
    <property type="entry name" value="Golgi alpha-mannosidase II, domain 4"/>
    <property type="match status" value="1"/>
</dbReference>
<keyword evidence="9 10" id="KW-0326">Glycosidase</keyword>
<dbReference type="Gene3D" id="2.60.40.1180">
    <property type="entry name" value="Golgi alpha-mannosidase II"/>
    <property type="match status" value="1"/>
</dbReference>
<dbReference type="WBParaSite" id="TREG1_28940.1">
    <property type="protein sequence ID" value="TREG1_28940.1"/>
    <property type="gene ID" value="TREG1_28940"/>
</dbReference>
<dbReference type="GO" id="GO:0006013">
    <property type="term" value="P:mannose metabolic process"/>
    <property type="evidence" value="ECO:0007669"/>
    <property type="project" value="InterPro"/>
</dbReference>
<comment type="similarity">
    <text evidence="2 10">Belongs to the glycosyl hydrolase 38 family.</text>
</comment>
<dbReference type="Gene3D" id="2.60.40.1360">
    <property type="match status" value="1"/>
</dbReference>
<dbReference type="InterPro" id="IPR037094">
    <property type="entry name" value="Glyco_hydro_38_cen_sf"/>
</dbReference>
<sequence>MSKNCNSTISTQLLAMKFLTMVVLLTLMYTNQTDSISLSNLFSKNTSPLKCGYSSCPKDKPGHINVHLIPHTHDDVGWLKTVDQYYYGANNTIQRAGVQYILDSVIKALAHSPNRKFTYVEMAFFHQWWVLQSEEIQNLVKELVQSGQLQFALGGWSMADEATVYYGDAIDQLTLGRDVLKQLFGKCGLPLVAWQIDPFGHSRDHSDLLLESGYDGVYFQRIDYREKQKRREMKELEVLWDTAAFDNNLNNVSYGLFTGMFYDTYCYPQQFQYDDRYMADSIIDNPYVKGYNADRVAREFIDYVHMLKEKFKTNDIMILMGCDFTYENANMNFNNMDKLIAHVNKQQVKNSTVNVFYSTPACYTQAVNKEFHRLSTINRRGGDFFPYASGQHAYWTGYFTSRPALKYYVRQASNLLTMCEQIHLFANHIPEKLTDTESLEGEIEQLDLLRQALGVLQHHDAVSGTSKQHVADDYAWRLYNASQSCQALISDSYQKLLSNLQPYIKHNSDPIFCDLLNISLCTATEGNRPYVQQSKGNSGIFIFLYNPLSWQQSSEWIRFPLYLPQDNLPSNGIQIILKDLNEISEDLNVPYQLIPIGQRTANIPERKSKSHEANHELLFKPMMLPPLGFALFYFAINPIPSQTSSVLTSSTMPQNDNFSALKRSTMDLIYNDGDQCVQVVLKQLKNEIDVQIKLNIELMYYQGEADRSQRSGAYVFLPKAGSAIMKFDSVHGKVIDGPLVKEAYVTFSPWASLIVRLYNNGELEVEWTIGSLPLDSIGREVVIRYVIDGKDIQYSKAGEFFTDSSGRRLIRRIRDQRTDWKIPATYTEAERITSNYYPVVNRIMLKNILISPTDTNLKFGLAVYTDRSQGGTSLKDGELELMLHRQTVVDDGFGVEEALREKGLDNKGLIVRGVHRIKLDELELIESDDRKLAQIMRKPIIPLFIPSNKQISEGNFKSWSGITQRLPDHIHILSLTAWPLNKPTNRTENQLLVRLENVDENSQLSLIDVTKLFTGIRITDAQEMILTADQSKEEAVLHRLHWPTEPPKSNSYTQNYEKNATSVVLKLPPGKIITFILDYI</sequence>
<dbReference type="Proteomes" id="UP000050795">
    <property type="component" value="Unassembled WGS sequence"/>
</dbReference>
<dbReference type="InterPro" id="IPR013780">
    <property type="entry name" value="Glyco_hydro_b"/>
</dbReference>
<keyword evidence="11" id="KW-0812">Transmembrane</keyword>
<dbReference type="InterPro" id="IPR011330">
    <property type="entry name" value="Glyco_hydro/deAcase_b/a-brl"/>
</dbReference>
<dbReference type="Pfam" id="PF09261">
    <property type="entry name" value="Alpha-mann_mid"/>
    <property type="match status" value="1"/>
</dbReference>
<dbReference type="EC" id="3.2.1.-" evidence="10"/>
<dbReference type="FunFam" id="1.20.1270.50:FF:000003">
    <property type="entry name" value="Alpha-mannosidase"/>
    <property type="match status" value="1"/>
</dbReference>
<keyword evidence="5 10" id="KW-0378">Hydrolase</keyword>
<evidence type="ECO:0000256" key="11">
    <source>
        <dbReference type="SAM" id="Phobius"/>
    </source>
</evidence>
<dbReference type="Pfam" id="PF01074">
    <property type="entry name" value="Glyco_hydro_38N"/>
    <property type="match status" value="1"/>
</dbReference>
<keyword evidence="13" id="KW-1185">Reference proteome</keyword>
<dbReference type="InterPro" id="IPR011682">
    <property type="entry name" value="Glyco_hydro_38_C"/>
</dbReference>
<organism evidence="13 14">
    <name type="scientific">Trichobilharzia regenti</name>
    <name type="common">Nasal bird schistosome</name>
    <dbReference type="NCBI Taxonomy" id="157069"/>
    <lineage>
        <taxon>Eukaryota</taxon>
        <taxon>Metazoa</taxon>
        <taxon>Spiralia</taxon>
        <taxon>Lophotrochozoa</taxon>
        <taxon>Platyhelminthes</taxon>
        <taxon>Trematoda</taxon>
        <taxon>Digenea</taxon>
        <taxon>Strigeidida</taxon>
        <taxon>Schistosomatoidea</taxon>
        <taxon>Schistosomatidae</taxon>
        <taxon>Trichobilharzia</taxon>
    </lineage>
</organism>
<protein>
    <recommendedName>
        <fullName evidence="3 10">Alpha-mannosidase</fullName>
        <ecNumber evidence="10">3.2.1.-</ecNumber>
    </recommendedName>
</protein>
<dbReference type="PANTHER" id="PTHR11607">
    <property type="entry name" value="ALPHA-MANNOSIDASE"/>
    <property type="match status" value="1"/>
</dbReference>
<evidence type="ECO:0000256" key="8">
    <source>
        <dbReference type="ARBA" id="ARBA00023180"/>
    </source>
</evidence>
<keyword evidence="11" id="KW-0472">Membrane</keyword>
<dbReference type="InterPro" id="IPR015341">
    <property type="entry name" value="Glyco_hydro_38_cen"/>
</dbReference>
<comment type="cofactor">
    <cofactor evidence="10">
        <name>Zn(2+)</name>
        <dbReference type="ChEBI" id="CHEBI:29105"/>
    </cofactor>
    <text evidence="10">Binds 1 zinc ion per subunit.</text>
</comment>
<reference evidence="14" key="2">
    <citation type="submission" date="2023-11" db="UniProtKB">
        <authorList>
            <consortium name="WormBaseParasite"/>
        </authorList>
    </citation>
    <scope>IDENTIFICATION</scope>
</reference>
<dbReference type="InterPro" id="IPR011013">
    <property type="entry name" value="Gal_mutarotase_sf_dom"/>
</dbReference>
<keyword evidence="7" id="KW-1015">Disulfide bond</keyword>
<dbReference type="Gene3D" id="3.20.110.10">
    <property type="entry name" value="Glycoside hydrolase 38, N terminal domain"/>
    <property type="match status" value="1"/>
</dbReference>
<keyword evidence="8" id="KW-0325">Glycoprotein</keyword>
<comment type="catalytic activity">
    <reaction evidence="1">
        <text>Hydrolysis of terminal, non-reducing alpha-D-mannose residues in alpha-D-mannosides.</text>
        <dbReference type="EC" id="3.2.1.24"/>
    </reaction>
</comment>
<dbReference type="GO" id="GO:0046872">
    <property type="term" value="F:metal ion binding"/>
    <property type="evidence" value="ECO:0007669"/>
    <property type="project" value="UniProtKB-KW"/>
</dbReference>
<dbReference type="InterPro" id="IPR028995">
    <property type="entry name" value="Glyco_hydro_57/38_cen_sf"/>
</dbReference>